<protein>
    <submittedName>
        <fullName evidence="2">Uncharacterized protein</fullName>
    </submittedName>
</protein>
<evidence type="ECO:0000256" key="1">
    <source>
        <dbReference type="SAM" id="MobiDB-lite"/>
    </source>
</evidence>
<evidence type="ECO:0000313" key="3">
    <source>
        <dbReference type="Proteomes" id="UP000708208"/>
    </source>
</evidence>
<organism evidence="2 3">
    <name type="scientific">Allacma fusca</name>
    <dbReference type="NCBI Taxonomy" id="39272"/>
    <lineage>
        <taxon>Eukaryota</taxon>
        <taxon>Metazoa</taxon>
        <taxon>Ecdysozoa</taxon>
        <taxon>Arthropoda</taxon>
        <taxon>Hexapoda</taxon>
        <taxon>Collembola</taxon>
        <taxon>Symphypleona</taxon>
        <taxon>Sminthuridae</taxon>
        <taxon>Allacma</taxon>
    </lineage>
</organism>
<feature type="region of interest" description="Disordered" evidence="1">
    <location>
        <begin position="60"/>
        <end position="92"/>
    </location>
</feature>
<dbReference type="EMBL" id="CAJVCH010029765">
    <property type="protein sequence ID" value="CAG7707644.1"/>
    <property type="molecule type" value="Genomic_DNA"/>
</dbReference>
<accession>A0A8J2NMG4</accession>
<proteinExistence type="predicted"/>
<evidence type="ECO:0000313" key="2">
    <source>
        <dbReference type="EMBL" id="CAG7707644.1"/>
    </source>
</evidence>
<reference evidence="2" key="1">
    <citation type="submission" date="2021-06" db="EMBL/GenBank/DDBJ databases">
        <authorList>
            <person name="Hodson N. C."/>
            <person name="Mongue J. A."/>
            <person name="Jaron S. K."/>
        </authorList>
    </citation>
    <scope>NUCLEOTIDE SEQUENCE</scope>
</reference>
<dbReference type="AlphaFoldDB" id="A0A8J2NMG4"/>
<feature type="non-terminal residue" evidence="2">
    <location>
        <position position="92"/>
    </location>
</feature>
<comment type="caution">
    <text evidence="2">The sequence shown here is derived from an EMBL/GenBank/DDBJ whole genome shotgun (WGS) entry which is preliminary data.</text>
</comment>
<dbReference type="Proteomes" id="UP000708208">
    <property type="component" value="Unassembled WGS sequence"/>
</dbReference>
<keyword evidence="3" id="KW-1185">Reference proteome</keyword>
<sequence>MPATYSKSKLEARKSCSTTSVPIVRHFSAFSDSNKIYNPNLFVPSDCPSICRDVIIDMPDEPTDPPVIPPPARAKKKARFKDEIPRSLPQVD</sequence>
<name>A0A8J2NMG4_9HEXA</name>
<gene>
    <name evidence="2" type="ORF">AFUS01_LOCUS4734</name>
</gene>